<reference evidence="2 3" key="1">
    <citation type="journal article" date="2012" name="Eukaryot. Cell">
        <title>Draft genome sequence of CBS 2479, the standard type strain of Trichosporon asahii.</title>
        <authorList>
            <person name="Yang R.Y."/>
            <person name="Li H.T."/>
            <person name="Zhu H."/>
            <person name="Zhou G.P."/>
            <person name="Wang M."/>
            <person name="Wang L."/>
        </authorList>
    </citation>
    <scope>NUCLEOTIDE SEQUENCE [LARGE SCALE GENOMIC DNA]</scope>
    <source>
        <strain evidence="3">ATCC 90039 / CBS 2479 / JCM 2466 / KCTC 7840 / NCYC 2677 / UAMH 7654</strain>
    </source>
</reference>
<dbReference type="Proteomes" id="UP000002748">
    <property type="component" value="Unassembled WGS sequence"/>
</dbReference>
<evidence type="ECO:0000259" key="1">
    <source>
        <dbReference type="Pfam" id="PF12697"/>
    </source>
</evidence>
<dbReference type="VEuPathDB" id="FungiDB:A1Q1_06284"/>
<comment type="caution">
    <text evidence="2">The sequence shown here is derived from an EMBL/GenBank/DDBJ whole genome shotgun (WGS) entry which is preliminary data.</text>
</comment>
<sequence>MATDAAPSEKRADTPVPRRTMLDSAVHVTLKDGRTLVTYRAGDADAADLILFESGATTAGAYWGPTVEAIEAQAASAGRSVQIVAYDRSGYGDSTPFSDWRTLDDMANDLGELLDQLSFERAVLAGHSWGGPICRVAASRRDLSTVAGIALVDATDEHCENYYTWYLWWMFWARSWLFQPWAIMGTYRQRKEGMLAKFPEPYRAAALEAGTTYHAARASAYELSKIPAQLRWLLDNPAHTGDINVTVISGQKMLTPGSMREKITNAHKARAERMGELGKYVPAHNSAHNIPNDEPELIAKECLAFFGY</sequence>
<organism evidence="2 3">
    <name type="scientific">Trichosporon asahii var. asahii (strain ATCC 90039 / CBS 2479 / JCM 2466 / KCTC 7840 / NBRC 103889/ NCYC 2677 / UAMH 7654)</name>
    <name type="common">Yeast</name>
    <dbReference type="NCBI Taxonomy" id="1186058"/>
    <lineage>
        <taxon>Eukaryota</taxon>
        <taxon>Fungi</taxon>
        <taxon>Dikarya</taxon>
        <taxon>Basidiomycota</taxon>
        <taxon>Agaricomycotina</taxon>
        <taxon>Tremellomycetes</taxon>
        <taxon>Trichosporonales</taxon>
        <taxon>Trichosporonaceae</taxon>
        <taxon>Trichosporon</taxon>
    </lineage>
</organism>
<accession>J5REC2</accession>
<dbReference type="RefSeq" id="XP_014183363.1">
    <property type="nucleotide sequence ID" value="XM_014327888.1"/>
</dbReference>
<dbReference type="GO" id="GO:0016787">
    <property type="term" value="F:hydrolase activity"/>
    <property type="evidence" value="ECO:0007669"/>
    <property type="project" value="UniProtKB-KW"/>
</dbReference>
<dbReference type="PANTHER" id="PTHR43433">
    <property type="entry name" value="HYDROLASE, ALPHA/BETA FOLD FAMILY PROTEIN"/>
    <property type="match status" value="1"/>
</dbReference>
<dbReference type="PANTHER" id="PTHR43433:SF5">
    <property type="entry name" value="AB HYDROLASE-1 DOMAIN-CONTAINING PROTEIN"/>
    <property type="match status" value="1"/>
</dbReference>
<dbReference type="InterPro" id="IPR000073">
    <property type="entry name" value="AB_hydrolase_1"/>
</dbReference>
<evidence type="ECO:0000313" key="2">
    <source>
        <dbReference type="EMBL" id="EJT52178.1"/>
    </source>
</evidence>
<dbReference type="KEGG" id="tasa:A1Q1_06284"/>
<dbReference type="Pfam" id="PF12697">
    <property type="entry name" value="Abhydrolase_6"/>
    <property type="match status" value="1"/>
</dbReference>
<proteinExistence type="predicted"/>
<protein>
    <submittedName>
        <fullName evidence="2">Putative hydrolase</fullName>
    </submittedName>
</protein>
<name>J5REC2_TRIAS</name>
<evidence type="ECO:0000313" key="3">
    <source>
        <dbReference type="Proteomes" id="UP000002748"/>
    </source>
</evidence>
<keyword evidence="2" id="KW-0378">Hydrolase</keyword>
<dbReference type="SUPFAM" id="SSF53474">
    <property type="entry name" value="alpha/beta-Hydrolases"/>
    <property type="match status" value="1"/>
</dbReference>
<dbReference type="HOGENOM" id="CLU_020336_9_0_1"/>
<dbReference type="GeneID" id="25989796"/>
<gene>
    <name evidence="2" type="ORF">A1Q1_06284</name>
</gene>
<dbReference type="AlphaFoldDB" id="J5REC2"/>
<dbReference type="InterPro" id="IPR050471">
    <property type="entry name" value="AB_hydrolase"/>
</dbReference>
<dbReference type="Gene3D" id="3.40.50.1820">
    <property type="entry name" value="alpha/beta hydrolase"/>
    <property type="match status" value="1"/>
</dbReference>
<dbReference type="EMBL" id="ALBS01000032">
    <property type="protein sequence ID" value="EJT52178.1"/>
    <property type="molecule type" value="Genomic_DNA"/>
</dbReference>
<feature type="domain" description="AB hydrolase-1" evidence="1">
    <location>
        <begin position="51"/>
        <end position="300"/>
    </location>
</feature>
<dbReference type="OrthoDB" id="408373at2759"/>
<dbReference type="InterPro" id="IPR029058">
    <property type="entry name" value="AB_hydrolase_fold"/>
</dbReference>